<dbReference type="Proteomes" id="UP001175000">
    <property type="component" value="Unassembled WGS sequence"/>
</dbReference>
<dbReference type="AlphaFoldDB" id="A0AA39X238"/>
<reference evidence="2" key="1">
    <citation type="submission" date="2023-06" db="EMBL/GenBank/DDBJ databases">
        <title>Genome-scale phylogeny and comparative genomics of the fungal order Sordariales.</title>
        <authorList>
            <consortium name="Lawrence Berkeley National Laboratory"/>
            <person name="Hensen N."/>
            <person name="Bonometti L."/>
            <person name="Westerberg I."/>
            <person name="Brannstrom I.O."/>
            <person name="Guillou S."/>
            <person name="Cros-Aarteil S."/>
            <person name="Calhoun S."/>
            <person name="Haridas S."/>
            <person name="Kuo A."/>
            <person name="Mondo S."/>
            <person name="Pangilinan J."/>
            <person name="Riley R."/>
            <person name="Labutti K."/>
            <person name="Andreopoulos B."/>
            <person name="Lipzen A."/>
            <person name="Chen C."/>
            <person name="Yanf M."/>
            <person name="Daum C."/>
            <person name="Ng V."/>
            <person name="Clum A."/>
            <person name="Steindorff A."/>
            <person name="Ohm R."/>
            <person name="Martin F."/>
            <person name="Silar P."/>
            <person name="Natvig D."/>
            <person name="Lalanne C."/>
            <person name="Gautier V."/>
            <person name="Ament-Velasquez S.L."/>
            <person name="Kruys A."/>
            <person name="Hutchinson M.I."/>
            <person name="Powell A.J."/>
            <person name="Barry K."/>
            <person name="Miller A.N."/>
            <person name="Grigoriev I.V."/>
            <person name="Debuchy R."/>
            <person name="Gladieux P."/>
            <person name="Thoren M.H."/>
            <person name="Johannesson H."/>
        </authorList>
    </citation>
    <scope>NUCLEOTIDE SEQUENCE</scope>
    <source>
        <strain evidence="2">CBS 606.72</strain>
    </source>
</reference>
<evidence type="ECO:0000313" key="2">
    <source>
        <dbReference type="EMBL" id="KAK0625840.1"/>
    </source>
</evidence>
<accession>A0AA39X238</accession>
<evidence type="ECO:0000313" key="3">
    <source>
        <dbReference type="Proteomes" id="UP001175000"/>
    </source>
</evidence>
<organism evidence="2 3">
    <name type="scientific">Immersiella caudata</name>
    <dbReference type="NCBI Taxonomy" id="314043"/>
    <lineage>
        <taxon>Eukaryota</taxon>
        <taxon>Fungi</taxon>
        <taxon>Dikarya</taxon>
        <taxon>Ascomycota</taxon>
        <taxon>Pezizomycotina</taxon>
        <taxon>Sordariomycetes</taxon>
        <taxon>Sordariomycetidae</taxon>
        <taxon>Sordariales</taxon>
        <taxon>Lasiosphaeriaceae</taxon>
        <taxon>Immersiella</taxon>
    </lineage>
</organism>
<gene>
    <name evidence="2" type="ORF">B0T14DRAFT_424981</name>
</gene>
<protein>
    <recommendedName>
        <fullName evidence="1">DUF6590 domain-containing protein</fullName>
    </recommendedName>
</protein>
<dbReference type="EMBL" id="JAULSU010000002">
    <property type="protein sequence ID" value="KAK0625840.1"/>
    <property type="molecule type" value="Genomic_DNA"/>
</dbReference>
<name>A0AA39X238_9PEZI</name>
<dbReference type="Pfam" id="PF20233">
    <property type="entry name" value="DUF6590"/>
    <property type="match status" value="1"/>
</dbReference>
<feature type="non-terminal residue" evidence="2">
    <location>
        <position position="1"/>
    </location>
</feature>
<dbReference type="InterPro" id="IPR046497">
    <property type="entry name" value="DUF6590"/>
</dbReference>
<evidence type="ECO:0000259" key="1">
    <source>
        <dbReference type="Pfam" id="PF20233"/>
    </source>
</evidence>
<sequence>EFQVADDPYIFFTISVVFVAVWFEASEPERLWTQENPEWTHQCPAYHGERPHVRLRKFVVVRVRLNHSLCFGITFFEQGVPHRYRHGHGGDYVVLYSHGKEPPKPHVNEDTVWDPISLVTEERITVSPTARLDCARIHTLEDRVKVRKIGSVHPKSLPALEDRDRRAVE</sequence>
<feature type="domain" description="DUF6590" evidence="1">
    <location>
        <begin position="11"/>
        <end position="161"/>
    </location>
</feature>
<proteinExistence type="predicted"/>
<keyword evidence="3" id="KW-1185">Reference proteome</keyword>
<comment type="caution">
    <text evidence="2">The sequence shown here is derived from an EMBL/GenBank/DDBJ whole genome shotgun (WGS) entry which is preliminary data.</text>
</comment>